<organism evidence="1 2">
    <name type="scientific">Vitreoscilla filiformis</name>
    <dbReference type="NCBI Taxonomy" id="63"/>
    <lineage>
        <taxon>Bacteria</taxon>
        <taxon>Pseudomonadati</taxon>
        <taxon>Pseudomonadota</taxon>
        <taxon>Betaproteobacteria</taxon>
        <taxon>Neisseriales</taxon>
        <taxon>Neisseriaceae</taxon>
        <taxon>Vitreoscilla</taxon>
    </lineage>
</organism>
<evidence type="ECO:0008006" key="3">
    <source>
        <dbReference type="Google" id="ProtNLM"/>
    </source>
</evidence>
<evidence type="ECO:0000313" key="1">
    <source>
        <dbReference type="EMBL" id="ASM77432.1"/>
    </source>
</evidence>
<dbReference type="RefSeq" id="WP_198301366.1">
    <property type="nucleotide sequence ID" value="NZ_CP022423.1"/>
</dbReference>
<dbReference type="InterPro" id="IPR021388">
    <property type="entry name" value="DUF3024"/>
</dbReference>
<proteinExistence type="predicted"/>
<protein>
    <recommendedName>
        <fullName evidence="3">DUF3024 domain-containing protein</fullName>
    </recommendedName>
</protein>
<dbReference type="AlphaFoldDB" id="A0A221KEG1"/>
<dbReference type="KEGG" id="vff:VITFI_CDS1654"/>
<evidence type="ECO:0000313" key="2">
    <source>
        <dbReference type="Proteomes" id="UP000199729"/>
    </source>
</evidence>
<dbReference type="EMBL" id="CP022423">
    <property type="protein sequence ID" value="ASM77432.1"/>
    <property type="molecule type" value="Genomic_DNA"/>
</dbReference>
<dbReference type="Proteomes" id="UP000199729">
    <property type="component" value="Chromosome"/>
</dbReference>
<gene>
    <name evidence="1" type="ORF">VITFI_CDS1654</name>
</gene>
<sequence>MNATRLPPASGLRQPQDTGSAIGQVFVLDRVRIEVALEGRSRYKYVHPKVLREGLGWKIVSPNCSRNVDKAGGWIDIAWLVPTQPPDSGLPSAWLLHARDHVAGTWVPKLRAATLAEALERLVRDEQREFWV</sequence>
<reference evidence="1 2" key="1">
    <citation type="submission" date="2017-07" db="EMBL/GenBank/DDBJ databases">
        <title>Complete Genome Sequence of the cosmetic ferment Vitreoscilla filiformis (ATCC15551).</title>
        <authorList>
            <person name="Contreras S."/>
            <person name="Sagory-Zalkind P."/>
            <person name="Blanquart H."/>
            <person name="Iltis A."/>
            <person name="Morand S.C."/>
        </authorList>
    </citation>
    <scope>NUCLEOTIDE SEQUENCE [LARGE SCALE GENOMIC DNA]</scope>
    <source>
        <strain evidence="1 2">ATCC 15551</strain>
    </source>
</reference>
<dbReference type="Pfam" id="PF11225">
    <property type="entry name" value="DUF3024"/>
    <property type="match status" value="1"/>
</dbReference>
<keyword evidence="2" id="KW-1185">Reference proteome</keyword>
<name>A0A221KEG1_VITFI</name>
<accession>A0A221KEG1</accession>